<protein>
    <submittedName>
        <fullName evidence="3">FxsA family protein</fullName>
    </submittedName>
</protein>
<dbReference type="InterPro" id="IPR007313">
    <property type="entry name" value="FxsA"/>
</dbReference>
<feature type="compositionally biased region" description="Basic and acidic residues" evidence="1">
    <location>
        <begin position="158"/>
        <end position="167"/>
    </location>
</feature>
<dbReference type="GO" id="GO:0016020">
    <property type="term" value="C:membrane"/>
    <property type="evidence" value="ECO:0007669"/>
    <property type="project" value="InterPro"/>
</dbReference>
<feature type="region of interest" description="Disordered" evidence="1">
    <location>
        <begin position="126"/>
        <end position="167"/>
    </location>
</feature>
<evidence type="ECO:0000313" key="4">
    <source>
        <dbReference type="Proteomes" id="UP000595095"/>
    </source>
</evidence>
<dbReference type="Pfam" id="PF04186">
    <property type="entry name" value="FxsA"/>
    <property type="match status" value="1"/>
</dbReference>
<proteinExistence type="predicted"/>
<keyword evidence="4" id="KW-1185">Reference proteome</keyword>
<dbReference type="KEGG" id="smaa:IT774_15845"/>
<evidence type="ECO:0000313" key="3">
    <source>
        <dbReference type="EMBL" id="QPG05543.1"/>
    </source>
</evidence>
<dbReference type="AlphaFoldDB" id="A0A7S9DX69"/>
<dbReference type="NCBIfam" id="NF008528">
    <property type="entry name" value="PRK11463.1-2"/>
    <property type="match status" value="1"/>
</dbReference>
<sequence>MRILFLLFAILPIIEIALLVKVGGIIGGWNTIAIVILTAFLGSYLVRREGLQTLQTAQDKMQRNELPGNEIVQGLMLVVAGVLLVTPGFMTDILGLLFVFPGSRHVIASHLTKHMKARVVTSAGFGGQSPFDQPQSPFTQQPRDENGDVYEGQYTNKTDNDENNRLR</sequence>
<dbReference type="EMBL" id="CP064795">
    <property type="protein sequence ID" value="QPG05543.1"/>
    <property type="molecule type" value="Genomic_DNA"/>
</dbReference>
<keyword evidence="2" id="KW-0812">Transmembrane</keyword>
<dbReference type="PANTHER" id="PTHR35335">
    <property type="entry name" value="UPF0716 PROTEIN FXSA"/>
    <property type="match status" value="1"/>
</dbReference>
<dbReference type="Proteomes" id="UP000595095">
    <property type="component" value="Chromosome"/>
</dbReference>
<feature type="transmembrane region" description="Helical" evidence="2">
    <location>
        <begin position="29"/>
        <end position="46"/>
    </location>
</feature>
<feature type="transmembrane region" description="Helical" evidence="2">
    <location>
        <begin position="71"/>
        <end position="100"/>
    </location>
</feature>
<dbReference type="PANTHER" id="PTHR35335:SF1">
    <property type="entry name" value="UPF0716 PROTEIN FXSA"/>
    <property type="match status" value="1"/>
</dbReference>
<keyword evidence="2" id="KW-0472">Membrane</keyword>
<name>A0A7S9DX69_9ALTE</name>
<dbReference type="RefSeq" id="WP_195810630.1">
    <property type="nucleotide sequence ID" value="NZ_CP064795.1"/>
</dbReference>
<keyword evidence="2" id="KW-1133">Transmembrane helix</keyword>
<reference evidence="3 4" key="1">
    <citation type="submission" date="2020-11" db="EMBL/GenBank/DDBJ databases">
        <title>Complete genome sequence for Salinimonas sp. strain G2-b.</title>
        <authorList>
            <person name="Park S.-J."/>
        </authorList>
    </citation>
    <scope>NUCLEOTIDE SEQUENCE [LARGE SCALE GENOMIC DNA]</scope>
    <source>
        <strain evidence="3 4">G2-b</strain>
    </source>
</reference>
<accession>A0A7S9DX69</accession>
<organism evidence="3 4">
    <name type="scientific">Salinimonas marina</name>
    <dbReference type="NCBI Taxonomy" id="2785918"/>
    <lineage>
        <taxon>Bacteria</taxon>
        <taxon>Pseudomonadati</taxon>
        <taxon>Pseudomonadota</taxon>
        <taxon>Gammaproteobacteria</taxon>
        <taxon>Alteromonadales</taxon>
        <taxon>Alteromonadaceae</taxon>
        <taxon>Alteromonas/Salinimonas group</taxon>
        <taxon>Salinimonas</taxon>
    </lineage>
</organism>
<evidence type="ECO:0000256" key="1">
    <source>
        <dbReference type="SAM" id="MobiDB-lite"/>
    </source>
</evidence>
<gene>
    <name evidence="3" type="ORF">IT774_15845</name>
</gene>
<evidence type="ECO:0000256" key="2">
    <source>
        <dbReference type="SAM" id="Phobius"/>
    </source>
</evidence>
<feature type="compositionally biased region" description="Polar residues" evidence="1">
    <location>
        <begin position="130"/>
        <end position="141"/>
    </location>
</feature>